<protein>
    <submittedName>
        <fullName evidence="13">Uncharacterized protein</fullName>
    </submittedName>
</protein>
<dbReference type="GO" id="GO:0020037">
    <property type="term" value="F:heme binding"/>
    <property type="evidence" value="ECO:0007669"/>
    <property type="project" value="InterPro"/>
</dbReference>
<keyword evidence="12" id="KW-1133">Transmembrane helix</keyword>
<sequence>MKSIKKENLSMNLYSLATYLQNEIWGEIGIITHTLPFLSFTMAEAQFYVQLFLLWLLSTILLRTILRRKRYKPNLPPSPPSLPIIGHLHLISPLPYKSFHTLSSRYGPIMFLSLGSIPCVVVSTPELAKEFLKTHEPSFSNRFMSAAVQQLSYGSKGFVFAPYGRFWKFMKKICVSELLGGRTLDLLLHVREQEILRFLRVLKSKAEARESVNVGGELLTHMNSIVSRMIMGRTCCENDGDIGEVRKMVEDTAELAGKFNLSDFIWFCRNLDLQGIKKRLEGVMEMFDVMMERVMRDHEEERKKKKKEKGEEGHVRDLLDILLDIHEDESTEMKLTRENIKAFIMDIFMAGTDTSAITTEWMLAELINNPHVMERAREEIDSVTGKNRLIQESDLPNLPYLRAIVKETLRIHPTAPVIGRRSSESCNVCGYDIPDQSLLFVNLWSMGRDPNLWEKPLEFRPERFMDEENQFDVRGQHFQLMPFGTGRRVCPGTSLALMVVPTTLAAMIQCFEWKVNGTVSMEEKPAMTLPRAHPLISLPVPRFDVLPF</sequence>
<evidence type="ECO:0000256" key="6">
    <source>
        <dbReference type="ARBA" id="ARBA00023002"/>
    </source>
</evidence>
<proteinExistence type="inferred from homology"/>
<keyword evidence="6 11" id="KW-0560">Oxidoreductase</keyword>
<evidence type="ECO:0000256" key="12">
    <source>
        <dbReference type="SAM" id="Phobius"/>
    </source>
</evidence>
<dbReference type="InterPro" id="IPR001128">
    <property type="entry name" value="Cyt_P450"/>
</dbReference>
<evidence type="ECO:0000256" key="9">
    <source>
        <dbReference type="ARBA" id="ARBA00023136"/>
    </source>
</evidence>
<gene>
    <name evidence="13" type="ORF">VNO77_15558</name>
</gene>
<keyword evidence="9 12" id="KW-0472">Membrane</keyword>
<dbReference type="GO" id="GO:0016020">
    <property type="term" value="C:membrane"/>
    <property type="evidence" value="ECO:0007669"/>
    <property type="project" value="UniProtKB-SubCell"/>
</dbReference>
<organism evidence="13 14">
    <name type="scientific">Canavalia gladiata</name>
    <name type="common">Sword bean</name>
    <name type="synonym">Dolichos gladiatus</name>
    <dbReference type="NCBI Taxonomy" id="3824"/>
    <lineage>
        <taxon>Eukaryota</taxon>
        <taxon>Viridiplantae</taxon>
        <taxon>Streptophyta</taxon>
        <taxon>Embryophyta</taxon>
        <taxon>Tracheophyta</taxon>
        <taxon>Spermatophyta</taxon>
        <taxon>Magnoliopsida</taxon>
        <taxon>eudicotyledons</taxon>
        <taxon>Gunneridae</taxon>
        <taxon>Pentapetalae</taxon>
        <taxon>rosids</taxon>
        <taxon>fabids</taxon>
        <taxon>Fabales</taxon>
        <taxon>Fabaceae</taxon>
        <taxon>Papilionoideae</taxon>
        <taxon>50 kb inversion clade</taxon>
        <taxon>NPAAA clade</taxon>
        <taxon>indigoferoid/millettioid clade</taxon>
        <taxon>Phaseoleae</taxon>
        <taxon>Canavalia</taxon>
    </lineage>
</organism>
<dbReference type="Proteomes" id="UP001367508">
    <property type="component" value="Unassembled WGS sequence"/>
</dbReference>
<evidence type="ECO:0000256" key="11">
    <source>
        <dbReference type="RuleBase" id="RU000461"/>
    </source>
</evidence>
<dbReference type="InterPro" id="IPR017972">
    <property type="entry name" value="Cyt_P450_CS"/>
</dbReference>
<evidence type="ECO:0000256" key="8">
    <source>
        <dbReference type="ARBA" id="ARBA00023033"/>
    </source>
</evidence>
<dbReference type="GO" id="GO:0005506">
    <property type="term" value="F:iron ion binding"/>
    <property type="evidence" value="ECO:0007669"/>
    <property type="project" value="InterPro"/>
</dbReference>
<evidence type="ECO:0000313" key="13">
    <source>
        <dbReference type="EMBL" id="KAK7345108.1"/>
    </source>
</evidence>
<dbReference type="PROSITE" id="PS00086">
    <property type="entry name" value="CYTOCHROME_P450"/>
    <property type="match status" value="1"/>
</dbReference>
<dbReference type="PRINTS" id="PR00463">
    <property type="entry name" value="EP450I"/>
</dbReference>
<feature type="binding site" description="axial binding residue" evidence="10">
    <location>
        <position position="490"/>
    </location>
    <ligand>
        <name>heme</name>
        <dbReference type="ChEBI" id="CHEBI:30413"/>
    </ligand>
    <ligandPart>
        <name>Fe</name>
        <dbReference type="ChEBI" id="CHEBI:18248"/>
    </ligandPart>
</feature>
<evidence type="ECO:0000256" key="3">
    <source>
        <dbReference type="ARBA" id="ARBA00010617"/>
    </source>
</evidence>
<dbReference type="InterPro" id="IPR036396">
    <property type="entry name" value="Cyt_P450_sf"/>
</dbReference>
<dbReference type="Gene3D" id="1.10.630.10">
    <property type="entry name" value="Cytochrome P450"/>
    <property type="match status" value="1"/>
</dbReference>
<keyword evidence="8 11" id="KW-0503">Monooxygenase</keyword>
<dbReference type="PRINTS" id="PR00385">
    <property type="entry name" value="P450"/>
</dbReference>
<dbReference type="FunFam" id="1.10.630.10:FF:000019">
    <property type="entry name" value="Cytochrome P450 family protein"/>
    <property type="match status" value="1"/>
</dbReference>
<comment type="caution">
    <text evidence="13">The sequence shown here is derived from an EMBL/GenBank/DDBJ whole genome shotgun (WGS) entry which is preliminary data.</text>
</comment>
<dbReference type="PANTHER" id="PTHR47943:SF8">
    <property type="entry name" value="CYTOCHROME P450"/>
    <property type="match status" value="1"/>
</dbReference>
<keyword evidence="14" id="KW-1185">Reference proteome</keyword>
<dbReference type="SUPFAM" id="SSF48264">
    <property type="entry name" value="Cytochrome P450"/>
    <property type="match status" value="1"/>
</dbReference>
<dbReference type="PANTHER" id="PTHR47943">
    <property type="entry name" value="CYTOCHROME P450 93A3-LIKE"/>
    <property type="match status" value="1"/>
</dbReference>
<comment type="similarity">
    <text evidence="3 11">Belongs to the cytochrome P450 family.</text>
</comment>
<evidence type="ECO:0000256" key="10">
    <source>
        <dbReference type="PIRSR" id="PIRSR602401-1"/>
    </source>
</evidence>
<accession>A0AAN9QVX0</accession>
<evidence type="ECO:0000256" key="4">
    <source>
        <dbReference type="ARBA" id="ARBA00022617"/>
    </source>
</evidence>
<keyword evidence="4 10" id="KW-0349">Heme</keyword>
<keyword evidence="5 10" id="KW-0479">Metal-binding</keyword>
<keyword evidence="12" id="KW-0812">Transmembrane</keyword>
<comment type="subcellular location">
    <subcellularLocation>
        <location evidence="2">Membrane</location>
    </subcellularLocation>
</comment>
<feature type="transmembrane region" description="Helical" evidence="12">
    <location>
        <begin position="47"/>
        <end position="66"/>
    </location>
</feature>
<dbReference type="InterPro" id="IPR002401">
    <property type="entry name" value="Cyt_P450_E_grp-I"/>
</dbReference>
<dbReference type="AlphaFoldDB" id="A0AAN9QVX0"/>
<dbReference type="EMBL" id="JAYMYQ010000003">
    <property type="protein sequence ID" value="KAK7345108.1"/>
    <property type="molecule type" value="Genomic_DNA"/>
</dbReference>
<name>A0AAN9QVX0_CANGL</name>
<evidence type="ECO:0000256" key="1">
    <source>
        <dbReference type="ARBA" id="ARBA00001971"/>
    </source>
</evidence>
<comment type="cofactor">
    <cofactor evidence="1 10">
        <name>heme</name>
        <dbReference type="ChEBI" id="CHEBI:30413"/>
    </cofactor>
</comment>
<reference evidence="13 14" key="1">
    <citation type="submission" date="2024-01" db="EMBL/GenBank/DDBJ databases">
        <title>The genomes of 5 underutilized Papilionoideae crops provide insights into root nodulation and disease resistanc.</title>
        <authorList>
            <person name="Jiang F."/>
        </authorList>
    </citation>
    <scope>NUCLEOTIDE SEQUENCE [LARGE SCALE GENOMIC DNA]</scope>
    <source>
        <strain evidence="13">LVBAO_FW01</strain>
        <tissue evidence="13">Leaves</tissue>
    </source>
</reference>
<dbReference type="CDD" id="cd20655">
    <property type="entry name" value="CYP93"/>
    <property type="match status" value="1"/>
</dbReference>
<dbReference type="GO" id="GO:0004497">
    <property type="term" value="F:monooxygenase activity"/>
    <property type="evidence" value="ECO:0007669"/>
    <property type="project" value="UniProtKB-KW"/>
</dbReference>
<evidence type="ECO:0000256" key="2">
    <source>
        <dbReference type="ARBA" id="ARBA00004370"/>
    </source>
</evidence>
<dbReference type="GO" id="GO:0016705">
    <property type="term" value="F:oxidoreductase activity, acting on paired donors, with incorporation or reduction of molecular oxygen"/>
    <property type="evidence" value="ECO:0007669"/>
    <property type="project" value="InterPro"/>
</dbReference>
<evidence type="ECO:0000313" key="14">
    <source>
        <dbReference type="Proteomes" id="UP001367508"/>
    </source>
</evidence>
<evidence type="ECO:0000256" key="7">
    <source>
        <dbReference type="ARBA" id="ARBA00023004"/>
    </source>
</evidence>
<keyword evidence="7 10" id="KW-0408">Iron</keyword>
<evidence type="ECO:0000256" key="5">
    <source>
        <dbReference type="ARBA" id="ARBA00022723"/>
    </source>
</evidence>
<dbReference type="Pfam" id="PF00067">
    <property type="entry name" value="p450"/>
    <property type="match status" value="1"/>
</dbReference>